<evidence type="ECO:0000256" key="1">
    <source>
        <dbReference type="SAM" id="MobiDB-lite"/>
    </source>
</evidence>
<accession>A0A4P6Q233</accession>
<evidence type="ECO:0000259" key="2">
    <source>
        <dbReference type="Pfam" id="PF14490"/>
    </source>
</evidence>
<protein>
    <submittedName>
        <fullName evidence="3">Exonuclease V subunit alpha</fullName>
    </submittedName>
</protein>
<name>A0A4P6Q233_9ACTN</name>
<dbReference type="OrthoDB" id="9763659at2"/>
<dbReference type="Proteomes" id="UP000292235">
    <property type="component" value="Chromosome"/>
</dbReference>
<sequence>MSGTPGSEAPSQVPPPQAAGRHPAAGDSGGGDAVGRAREALEQMGAPAGLAEPLVGALGPRAGAEISTDPWRLLAVSGVTPQQADYCARHVLGAEASPDDPRRGKALAAHLLRQGAREGHTALEEQRLAGALRSMGVRSVDAALSAALDGGEVLSFEMVDEPDDGDDFDGGDPGEVPDPDRWYALTRIGLAEQDLGEGLARLAGTSEPIMDSATAAETVEATAERLGAEVDPRTAAALVTVALRGVCVLQHGAGARVPVAHALACAAAIAADSEAGIAVASPTAQAAAEVNSALADLGAGGDVAAVPLAVLLETRSPGVHGRRSERPIEAGLVVVTGARWLDVDRAAALVDACADGTHLVLLADPAQAPSAAPGSVVADLVASRTVHVADLPEGPDAGPLARMAESVAGGELEEVGAPGREVVVVPADSAAAAAHRTVQLITDSIPRALEIPAEQVQIVAATRGGEAGTDALNAVCKERLNPGPGAHGGLDAGDRVLVTADGPGCAAGDVGYLRVADGDDGNGQGGGAPVLAVELPGGTLARVADPAQLRPGWAITVAAAHGGRWPAVVAVFPPETRASRPQVYTALTTAQRHLSLVQAAGPALAQGVRENAALPRHTRLVQVLREG</sequence>
<proteinExistence type="predicted"/>
<keyword evidence="4" id="KW-1185">Reference proteome</keyword>
<dbReference type="Pfam" id="PF14490">
    <property type="entry name" value="HHH_RecD2"/>
    <property type="match status" value="1"/>
</dbReference>
<dbReference type="InterPro" id="IPR027417">
    <property type="entry name" value="P-loop_NTPase"/>
</dbReference>
<dbReference type="SUPFAM" id="SSF52540">
    <property type="entry name" value="P-loop containing nucleoside triphosphate hydrolases"/>
    <property type="match status" value="1"/>
</dbReference>
<organism evidence="3 4">
    <name type="scientific">Streptomonospora litoralis</name>
    <dbReference type="NCBI Taxonomy" id="2498135"/>
    <lineage>
        <taxon>Bacteria</taxon>
        <taxon>Bacillati</taxon>
        <taxon>Actinomycetota</taxon>
        <taxon>Actinomycetes</taxon>
        <taxon>Streptosporangiales</taxon>
        <taxon>Nocardiopsidaceae</taxon>
        <taxon>Streptomonospora</taxon>
    </lineage>
</organism>
<dbReference type="InterPro" id="IPR029493">
    <property type="entry name" value="RecD2-like_HHH"/>
</dbReference>
<dbReference type="Gene3D" id="3.40.50.300">
    <property type="entry name" value="P-loop containing nucleotide triphosphate hydrolases"/>
    <property type="match status" value="2"/>
</dbReference>
<dbReference type="AlphaFoldDB" id="A0A4P6Q233"/>
<dbReference type="Gene3D" id="1.10.10.2220">
    <property type="match status" value="1"/>
</dbReference>
<keyword evidence="3" id="KW-0378">Hydrolase</keyword>
<evidence type="ECO:0000313" key="3">
    <source>
        <dbReference type="EMBL" id="QBI54615.1"/>
    </source>
</evidence>
<dbReference type="RefSeq" id="WP_131098765.1">
    <property type="nucleotide sequence ID" value="NZ_CP036455.1"/>
</dbReference>
<dbReference type="EMBL" id="CP036455">
    <property type="protein sequence ID" value="QBI54615.1"/>
    <property type="molecule type" value="Genomic_DNA"/>
</dbReference>
<dbReference type="Pfam" id="PF13245">
    <property type="entry name" value="AAA_19"/>
    <property type="match status" value="1"/>
</dbReference>
<feature type="domain" description="ATP-dependent RecD2 DNA helicase-like helix-hairpin-helix" evidence="2">
    <location>
        <begin position="38"/>
        <end position="121"/>
    </location>
</feature>
<feature type="region of interest" description="Disordered" evidence="1">
    <location>
        <begin position="1"/>
        <end position="45"/>
    </location>
</feature>
<dbReference type="GO" id="GO:0004527">
    <property type="term" value="F:exonuclease activity"/>
    <property type="evidence" value="ECO:0007669"/>
    <property type="project" value="UniProtKB-KW"/>
</dbReference>
<gene>
    <name evidence="3" type="ORF">EKD16_14170</name>
</gene>
<keyword evidence="3" id="KW-0269">Exonuclease</keyword>
<reference evidence="3 4" key="1">
    <citation type="submission" date="2019-02" db="EMBL/GenBank/DDBJ databases">
        <authorList>
            <person name="Khodamoradi S."/>
            <person name="Hahnke R.L."/>
            <person name="Kaempfer P."/>
            <person name="Schumann P."/>
            <person name="Rohde M."/>
            <person name="Steinert M."/>
            <person name="Luzhetskyy A."/>
            <person name="Wink J."/>
            <person name="Ruckert C."/>
        </authorList>
    </citation>
    <scope>NUCLEOTIDE SEQUENCE [LARGE SCALE GENOMIC DNA]</scope>
    <source>
        <strain evidence="3 4">M2</strain>
    </source>
</reference>
<dbReference type="Gene3D" id="2.30.30.940">
    <property type="match status" value="1"/>
</dbReference>
<keyword evidence="3" id="KW-0540">Nuclease</keyword>
<dbReference type="KEGG" id="strr:EKD16_14170"/>
<evidence type="ECO:0000313" key="4">
    <source>
        <dbReference type="Proteomes" id="UP000292235"/>
    </source>
</evidence>